<protein>
    <submittedName>
        <fullName evidence="1">Uncharacterized protein</fullName>
    </submittedName>
</protein>
<gene>
    <name evidence="1" type="ORF">CA54_59350</name>
</gene>
<keyword evidence="2" id="KW-1185">Reference proteome</keyword>
<dbReference type="EMBL" id="SJPP01000004">
    <property type="protein sequence ID" value="TWU05247.1"/>
    <property type="molecule type" value="Genomic_DNA"/>
</dbReference>
<dbReference type="OrthoDB" id="9902250at2"/>
<proteinExistence type="predicted"/>
<evidence type="ECO:0000313" key="2">
    <source>
        <dbReference type="Proteomes" id="UP000320735"/>
    </source>
</evidence>
<sequence length="208" mass="23672">MQTWLRLTTETSHVRFAEIMRQMDDRYSGLSIDELQHWLQRKEASEKNPGLYGWFAGDPTDPANIRQVMAVTSSQDEDGHRSDVGISMLGITADVIPEPLWTPENIKLWLSRFVLCVKGLIGLDANFRAIRPKTMTWKPAEQLHDLMKTGIEFDSDDPTEGRLLVGVFQEKDLGDSLYWKMRIVRVNQQPPNESDATGVLGESLSVQR</sequence>
<comment type="caution">
    <text evidence="1">The sequence shown here is derived from an EMBL/GenBank/DDBJ whole genome shotgun (WGS) entry which is preliminary data.</text>
</comment>
<organism evidence="1 2">
    <name type="scientific">Symmachiella macrocystis</name>
    <dbReference type="NCBI Taxonomy" id="2527985"/>
    <lineage>
        <taxon>Bacteria</taxon>
        <taxon>Pseudomonadati</taxon>
        <taxon>Planctomycetota</taxon>
        <taxon>Planctomycetia</taxon>
        <taxon>Planctomycetales</taxon>
        <taxon>Planctomycetaceae</taxon>
        <taxon>Symmachiella</taxon>
    </lineage>
</organism>
<dbReference type="AlphaFoldDB" id="A0A5C6B0E6"/>
<evidence type="ECO:0000313" key="1">
    <source>
        <dbReference type="EMBL" id="TWU05247.1"/>
    </source>
</evidence>
<reference evidence="1 2" key="1">
    <citation type="submission" date="2019-02" db="EMBL/GenBank/DDBJ databases">
        <title>Deep-cultivation of Planctomycetes and their phenomic and genomic characterization uncovers novel biology.</title>
        <authorList>
            <person name="Wiegand S."/>
            <person name="Jogler M."/>
            <person name="Boedeker C."/>
            <person name="Pinto D."/>
            <person name="Vollmers J."/>
            <person name="Rivas-Marin E."/>
            <person name="Kohn T."/>
            <person name="Peeters S.H."/>
            <person name="Heuer A."/>
            <person name="Rast P."/>
            <person name="Oberbeckmann S."/>
            <person name="Bunk B."/>
            <person name="Jeske O."/>
            <person name="Meyerdierks A."/>
            <person name="Storesund J.E."/>
            <person name="Kallscheuer N."/>
            <person name="Luecker S."/>
            <person name="Lage O.M."/>
            <person name="Pohl T."/>
            <person name="Merkel B.J."/>
            <person name="Hornburger P."/>
            <person name="Mueller R.-W."/>
            <person name="Bruemmer F."/>
            <person name="Labrenz M."/>
            <person name="Spormann A.M."/>
            <person name="Op Den Camp H."/>
            <person name="Overmann J."/>
            <person name="Amann R."/>
            <person name="Jetten M.S.M."/>
            <person name="Mascher T."/>
            <person name="Medema M.H."/>
            <person name="Devos D.P."/>
            <person name="Kaster A.-K."/>
            <person name="Ovreas L."/>
            <person name="Rohde M."/>
            <person name="Galperin M.Y."/>
            <person name="Jogler C."/>
        </authorList>
    </citation>
    <scope>NUCLEOTIDE SEQUENCE [LARGE SCALE GENOMIC DNA]</scope>
    <source>
        <strain evidence="1 2">CA54</strain>
    </source>
</reference>
<name>A0A5C6B0E6_9PLAN</name>
<dbReference type="Proteomes" id="UP000320735">
    <property type="component" value="Unassembled WGS sequence"/>
</dbReference>
<dbReference type="RefSeq" id="WP_146374337.1">
    <property type="nucleotide sequence ID" value="NZ_SJPP01000004.1"/>
</dbReference>
<accession>A0A5C6B0E6</accession>